<accession>A0A6J7WTT8</accession>
<evidence type="ECO:0000313" key="1">
    <source>
        <dbReference type="EMBL" id="CAB5220225.1"/>
    </source>
</evidence>
<proteinExistence type="predicted"/>
<name>A0A6J7WTT8_9CAUD</name>
<organism evidence="1">
    <name type="scientific">uncultured Caudovirales phage</name>
    <dbReference type="NCBI Taxonomy" id="2100421"/>
    <lineage>
        <taxon>Viruses</taxon>
        <taxon>Duplodnaviria</taxon>
        <taxon>Heunggongvirae</taxon>
        <taxon>Uroviricota</taxon>
        <taxon>Caudoviricetes</taxon>
        <taxon>Peduoviridae</taxon>
        <taxon>Maltschvirus</taxon>
        <taxon>Maltschvirus maltsch</taxon>
    </lineage>
</organism>
<protein>
    <submittedName>
        <fullName evidence="1">Uncharacterized protein</fullName>
    </submittedName>
</protein>
<reference evidence="1" key="1">
    <citation type="submission" date="2020-05" db="EMBL/GenBank/DDBJ databases">
        <authorList>
            <person name="Chiriac C."/>
            <person name="Salcher M."/>
            <person name="Ghai R."/>
            <person name="Kavagutti S V."/>
        </authorList>
    </citation>
    <scope>NUCLEOTIDE SEQUENCE</scope>
</reference>
<sequence length="114" mass="12083">MANYQDLDDVKALITEIVKVVVEEAMATPRFVAADRDALLNSIDSHINNAVAAAVAPIATSLESNTSLLNDTQASVSSAHSLIAKLQTKTDALDGSLQTLSSQSNFVRRRDAIG</sequence>
<dbReference type="EMBL" id="LR798282">
    <property type="protein sequence ID" value="CAB5220225.1"/>
    <property type="molecule type" value="Genomic_DNA"/>
</dbReference>
<gene>
    <name evidence="1" type="ORF">UFOVP235_13</name>
</gene>